<gene>
    <name evidence="10" type="primary">kmo</name>
    <name evidence="10" type="ORF">GCM10011365_07990</name>
</gene>
<accession>A0A917CK38</accession>
<evidence type="ECO:0000256" key="4">
    <source>
        <dbReference type="ARBA" id="ARBA00022827"/>
    </source>
</evidence>
<dbReference type="PANTHER" id="PTHR46028">
    <property type="entry name" value="KYNURENINE 3-MONOOXYGENASE"/>
    <property type="match status" value="1"/>
</dbReference>
<dbReference type="InterPro" id="IPR036188">
    <property type="entry name" value="FAD/NAD-bd_sf"/>
</dbReference>
<comment type="cofactor">
    <cofactor evidence="1">
        <name>FAD</name>
        <dbReference type="ChEBI" id="CHEBI:57692"/>
    </cofactor>
</comment>
<dbReference type="GO" id="GO:0071949">
    <property type="term" value="F:FAD binding"/>
    <property type="evidence" value="ECO:0007669"/>
    <property type="project" value="InterPro"/>
</dbReference>
<dbReference type="Pfam" id="PF01494">
    <property type="entry name" value="FAD_binding_3"/>
    <property type="match status" value="2"/>
</dbReference>
<reference evidence="10" key="1">
    <citation type="journal article" date="2014" name="Int. J. Syst. Evol. Microbiol.">
        <title>Complete genome sequence of Corynebacterium casei LMG S-19264T (=DSM 44701T), isolated from a smear-ripened cheese.</title>
        <authorList>
            <consortium name="US DOE Joint Genome Institute (JGI-PGF)"/>
            <person name="Walter F."/>
            <person name="Albersmeier A."/>
            <person name="Kalinowski J."/>
            <person name="Ruckert C."/>
        </authorList>
    </citation>
    <scope>NUCLEOTIDE SEQUENCE</scope>
    <source>
        <strain evidence="10">CGMCC 1.12181</strain>
    </source>
</reference>
<dbReference type="GO" id="GO:0019363">
    <property type="term" value="P:pyridine nucleotide biosynthetic process"/>
    <property type="evidence" value="ECO:0007669"/>
    <property type="project" value="UniProtKB-KW"/>
</dbReference>
<dbReference type="Proteomes" id="UP000605253">
    <property type="component" value="Unassembled WGS sequence"/>
</dbReference>
<evidence type="ECO:0000256" key="2">
    <source>
        <dbReference type="ARBA" id="ARBA00022630"/>
    </source>
</evidence>
<dbReference type="InterPro" id="IPR002938">
    <property type="entry name" value="FAD-bd"/>
</dbReference>
<dbReference type="PRINTS" id="PR00420">
    <property type="entry name" value="RNGMNOXGNASE"/>
</dbReference>
<feature type="domain" description="FAD-binding" evidence="9">
    <location>
        <begin position="8"/>
        <end position="179"/>
    </location>
</feature>
<sequence length="459" mass="51719">MSERSDNIVILGAGLVGSLQALLLAQQGYRVRVYDKLPDIRKQAMSAGRSINLALASRGRHALEQAGVLEKAESLLIPMRGRMLHNPQGEQTLQPYGSRESEAIYSVSRAGLVSLLRDEAEATGRVAFYFEHHCDSLDFAENHCQFSHRDADIHIEFDYMLACDGAGSVTRQQMQQHSDNATTFSSELLDHAYKELYLPPDKNGDFQLDKNALHVWPRDDYMMIGLPNPGGDFTLTLFMPKTGPVSFESIDNESALHDLFDAQFADIKALIPNLEGDYFNNPTGKLGTVRCEQWYQNNVLLLGDAAHAVVPFHAQGMNCGFEDCVAVMEALENSNHDWSGLFKTVQMARQNNANAIADMSLENYVEMRAAVNDPKFHLKKRIAFALEKRWPETFIPRYSMVMFHRVPYAEAYARGRVQDRLLNRLSRDMADDADVESVLDFDRAERLIKSSLSPIVQEH</sequence>
<protein>
    <submittedName>
        <fullName evidence="10">Kynurenine 3-monooxygenase</fullName>
    </submittedName>
</protein>
<evidence type="ECO:0000313" key="11">
    <source>
        <dbReference type="Proteomes" id="UP000605253"/>
    </source>
</evidence>
<keyword evidence="11" id="KW-1185">Reference proteome</keyword>
<keyword evidence="2" id="KW-0285">Flavoprotein</keyword>
<evidence type="ECO:0000313" key="10">
    <source>
        <dbReference type="EMBL" id="GGF89161.1"/>
    </source>
</evidence>
<evidence type="ECO:0000256" key="7">
    <source>
        <dbReference type="ARBA" id="ARBA00023033"/>
    </source>
</evidence>
<organism evidence="10 11">
    <name type="scientific">Marinicella pacifica</name>
    <dbReference type="NCBI Taxonomy" id="1171543"/>
    <lineage>
        <taxon>Bacteria</taxon>
        <taxon>Pseudomonadati</taxon>
        <taxon>Pseudomonadota</taxon>
        <taxon>Gammaproteobacteria</taxon>
        <taxon>Lysobacterales</taxon>
        <taxon>Marinicellaceae</taxon>
        <taxon>Marinicella</taxon>
    </lineage>
</organism>
<dbReference type="GO" id="GO:0004502">
    <property type="term" value="F:kynurenine 3-monooxygenase activity"/>
    <property type="evidence" value="ECO:0007669"/>
    <property type="project" value="UniProtKB-EC"/>
</dbReference>
<feature type="domain" description="FAD-binding" evidence="9">
    <location>
        <begin position="287"/>
        <end position="333"/>
    </location>
</feature>
<evidence type="ECO:0000256" key="3">
    <source>
        <dbReference type="ARBA" id="ARBA00022642"/>
    </source>
</evidence>
<dbReference type="RefSeq" id="WP_188364379.1">
    <property type="nucleotide sequence ID" value="NZ_BAABJF010000032.1"/>
</dbReference>
<comment type="catalytic activity">
    <reaction evidence="8">
        <text>L-kynurenine + NADPH + O2 + H(+) = 3-hydroxy-L-kynurenine + NADP(+) + H2O</text>
        <dbReference type="Rhea" id="RHEA:20545"/>
        <dbReference type="ChEBI" id="CHEBI:15377"/>
        <dbReference type="ChEBI" id="CHEBI:15378"/>
        <dbReference type="ChEBI" id="CHEBI:15379"/>
        <dbReference type="ChEBI" id="CHEBI:57783"/>
        <dbReference type="ChEBI" id="CHEBI:57959"/>
        <dbReference type="ChEBI" id="CHEBI:58125"/>
        <dbReference type="ChEBI" id="CHEBI:58349"/>
        <dbReference type="EC" id="1.14.13.9"/>
    </reaction>
</comment>
<evidence type="ECO:0000256" key="1">
    <source>
        <dbReference type="ARBA" id="ARBA00001974"/>
    </source>
</evidence>
<dbReference type="FunFam" id="3.50.50.60:FF:000185">
    <property type="entry name" value="Kynurenine 3-monooxygenase"/>
    <property type="match status" value="1"/>
</dbReference>
<dbReference type="Gene3D" id="3.50.50.60">
    <property type="entry name" value="FAD/NAD(P)-binding domain"/>
    <property type="match status" value="1"/>
</dbReference>
<keyword evidence="6" id="KW-0560">Oxidoreductase</keyword>
<keyword evidence="4" id="KW-0274">FAD</keyword>
<dbReference type="AlphaFoldDB" id="A0A917CK38"/>
<dbReference type="GO" id="GO:0070189">
    <property type="term" value="P:kynurenine metabolic process"/>
    <property type="evidence" value="ECO:0007669"/>
    <property type="project" value="TreeGrafter"/>
</dbReference>
<evidence type="ECO:0000256" key="6">
    <source>
        <dbReference type="ARBA" id="ARBA00023002"/>
    </source>
</evidence>
<keyword evidence="7" id="KW-0503">Monooxygenase</keyword>
<dbReference type="PANTHER" id="PTHR46028:SF2">
    <property type="entry name" value="KYNURENINE 3-MONOOXYGENASE"/>
    <property type="match status" value="1"/>
</dbReference>
<reference evidence="10" key="2">
    <citation type="submission" date="2020-09" db="EMBL/GenBank/DDBJ databases">
        <authorList>
            <person name="Sun Q."/>
            <person name="Zhou Y."/>
        </authorList>
    </citation>
    <scope>NUCLEOTIDE SEQUENCE</scope>
    <source>
        <strain evidence="10">CGMCC 1.12181</strain>
    </source>
</reference>
<evidence type="ECO:0000256" key="8">
    <source>
        <dbReference type="ARBA" id="ARBA00047818"/>
    </source>
</evidence>
<keyword evidence="5" id="KW-0521">NADP</keyword>
<proteinExistence type="predicted"/>
<comment type="caution">
    <text evidence="10">The sequence shown here is derived from an EMBL/GenBank/DDBJ whole genome shotgun (WGS) entry which is preliminary data.</text>
</comment>
<name>A0A917CK38_9GAMM</name>
<dbReference type="EMBL" id="BMEO01000002">
    <property type="protein sequence ID" value="GGF89161.1"/>
    <property type="molecule type" value="Genomic_DNA"/>
</dbReference>
<keyword evidence="3" id="KW-0662">Pyridine nucleotide biosynthesis</keyword>
<dbReference type="SUPFAM" id="SSF51905">
    <property type="entry name" value="FAD/NAD(P)-binding domain"/>
    <property type="match status" value="1"/>
</dbReference>
<evidence type="ECO:0000256" key="5">
    <source>
        <dbReference type="ARBA" id="ARBA00022857"/>
    </source>
</evidence>
<evidence type="ECO:0000259" key="9">
    <source>
        <dbReference type="Pfam" id="PF01494"/>
    </source>
</evidence>